<dbReference type="InterPro" id="IPR036866">
    <property type="entry name" value="RibonucZ/Hydroxyglut_hydro"/>
</dbReference>
<proteinExistence type="predicted"/>
<dbReference type="SUPFAM" id="SSF56281">
    <property type="entry name" value="Metallo-hydrolase/oxidoreductase"/>
    <property type="match status" value="1"/>
</dbReference>
<dbReference type="CDD" id="cd07741">
    <property type="entry name" value="metallo-hydrolase-like_MBL-fold"/>
    <property type="match status" value="1"/>
</dbReference>
<evidence type="ECO:0000259" key="1">
    <source>
        <dbReference type="Pfam" id="PF12706"/>
    </source>
</evidence>
<sequence length="268" mass="30306">MEDRIGTDFIKFLGTAGARIVVAKQLRASGGMWYSLRGVNVLVDPGPGCLVRCVSSKPKMDPMKLDAIILTHRHLDHAADVNVMIEAMTEGGFKKRGTLYAPEDALTEDPVVFQYVRSYISHIEIVKEGGRYQLSDTVSFETPIKHHHPSETYGINFFTPKYTISLIVDTRYFPELLKYYKGDVLIVNVVRYTVDKDTKKWLYHLSIRDVKEIVTVLKPKVTILNHFGMTMVKAQPRIVAEQLSKETGLRIIAAGDGMKFNLADIESW</sequence>
<gene>
    <name evidence="2" type="ORF">JETT_3207</name>
</gene>
<evidence type="ECO:0000313" key="3">
    <source>
        <dbReference type="Proteomes" id="UP000319783"/>
    </source>
</evidence>
<dbReference type="AlphaFoldDB" id="A0A533Q7B8"/>
<protein>
    <submittedName>
        <fullName evidence="2">Metal-dependent hydrolase of the beta-lactamase superfamily</fullName>
    </submittedName>
</protein>
<accession>A0A533Q7B8</accession>
<keyword evidence="2" id="KW-0378">Hydrolase</keyword>
<dbReference type="Pfam" id="PF12706">
    <property type="entry name" value="Lactamase_B_2"/>
    <property type="match status" value="1"/>
</dbReference>
<dbReference type="GO" id="GO:0016787">
    <property type="term" value="F:hydrolase activity"/>
    <property type="evidence" value="ECO:0007669"/>
    <property type="project" value="UniProtKB-KW"/>
</dbReference>
<dbReference type="Proteomes" id="UP000319783">
    <property type="component" value="Unassembled WGS sequence"/>
</dbReference>
<dbReference type="InterPro" id="IPR001279">
    <property type="entry name" value="Metallo-B-lactamas"/>
</dbReference>
<evidence type="ECO:0000313" key="2">
    <source>
        <dbReference type="EMBL" id="TLD40524.1"/>
    </source>
</evidence>
<dbReference type="Gene3D" id="3.60.15.10">
    <property type="entry name" value="Ribonuclease Z/Hydroxyacylglutathione hydrolase-like"/>
    <property type="match status" value="1"/>
</dbReference>
<dbReference type="PANTHER" id="PTHR42663:SF6">
    <property type="entry name" value="HYDROLASE C777.06C-RELATED"/>
    <property type="match status" value="1"/>
</dbReference>
<dbReference type="EMBL" id="SULG01000095">
    <property type="protein sequence ID" value="TLD40524.1"/>
    <property type="molecule type" value="Genomic_DNA"/>
</dbReference>
<reference evidence="2 3" key="1">
    <citation type="submission" date="2019-04" db="EMBL/GenBank/DDBJ databases">
        <title>Genome of a novel bacterium Candidatus Jettenia ecosi reconstructed from metagenome of an anammox bioreactor.</title>
        <authorList>
            <person name="Mardanov A.V."/>
            <person name="Beletsky A.V."/>
            <person name="Ravin N.V."/>
            <person name="Botchkova E.A."/>
            <person name="Litti Y.V."/>
            <person name="Nozhevnikova A.N."/>
        </authorList>
    </citation>
    <scope>NUCLEOTIDE SEQUENCE [LARGE SCALE GENOMIC DNA]</scope>
    <source>
        <strain evidence="2">J2</strain>
    </source>
</reference>
<name>A0A533Q7B8_9BACT</name>
<dbReference type="PANTHER" id="PTHR42663">
    <property type="entry name" value="HYDROLASE C777.06C-RELATED-RELATED"/>
    <property type="match status" value="1"/>
</dbReference>
<feature type="domain" description="Metallo-beta-lactamase" evidence="1">
    <location>
        <begin position="40"/>
        <end position="227"/>
    </location>
</feature>
<comment type="caution">
    <text evidence="2">The sequence shown here is derived from an EMBL/GenBank/DDBJ whole genome shotgun (WGS) entry which is preliminary data.</text>
</comment>
<organism evidence="2 3">
    <name type="scientific">Candidatus Jettenia ecosi</name>
    <dbReference type="NCBI Taxonomy" id="2494326"/>
    <lineage>
        <taxon>Bacteria</taxon>
        <taxon>Pseudomonadati</taxon>
        <taxon>Planctomycetota</taxon>
        <taxon>Candidatus Brocadiia</taxon>
        <taxon>Candidatus Brocadiales</taxon>
        <taxon>Candidatus Brocadiaceae</taxon>
        <taxon>Candidatus Jettenia</taxon>
    </lineage>
</organism>